<sequence length="351" mass="39612">MCNLKDLEVLDLSNNFLTGTIPKCLVAMNGTLGALNLRRNKLSGSIDTFPGPSYLRILQLNGNLLQGKLPKYLATCNMLEVLDIGNNQIDDEFPCCIPQFLCNASSLLVLDLSDNNFDGTIPECLTKSETLAVLNLRNNRLNGTIPDTFPASCALQTRDIHQNSLGGMIPKSLANCRMLEVLDLGKNKIMDGFPCLLKNISTCRVLVLRENKFHGHILCPVNPGTWHNLQSIDLAFNSFRGTIPEKSFASWEAMMHDEDQAVLETKHISESSEISHSNENPGSLIDWNFISAELGFVLGPGTVFALQYFRKPWRLRYWNLVDDILCQIFPQLYLSMEYDRGQWDITMHWRR</sequence>
<gene>
    <name evidence="1" type="ORF">L6164_002347</name>
</gene>
<accession>A0ACB9PXX8</accession>
<comment type="caution">
    <text evidence="1">The sequence shown here is derived from an EMBL/GenBank/DDBJ whole genome shotgun (WGS) entry which is preliminary data.</text>
</comment>
<dbReference type="EMBL" id="CM039427">
    <property type="protein sequence ID" value="KAI4353393.1"/>
    <property type="molecule type" value="Genomic_DNA"/>
</dbReference>
<evidence type="ECO:0000313" key="1">
    <source>
        <dbReference type="EMBL" id="KAI4353393.1"/>
    </source>
</evidence>
<organism evidence="1 2">
    <name type="scientific">Bauhinia variegata</name>
    <name type="common">Purple orchid tree</name>
    <name type="synonym">Phanera variegata</name>
    <dbReference type="NCBI Taxonomy" id="167791"/>
    <lineage>
        <taxon>Eukaryota</taxon>
        <taxon>Viridiplantae</taxon>
        <taxon>Streptophyta</taxon>
        <taxon>Embryophyta</taxon>
        <taxon>Tracheophyta</taxon>
        <taxon>Spermatophyta</taxon>
        <taxon>Magnoliopsida</taxon>
        <taxon>eudicotyledons</taxon>
        <taxon>Gunneridae</taxon>
        <taxon>Pentapetalae</taxon>
        <taxon>rosids</taxon>
        <taxon>fabids</taxon>
        <taxon>Fabales</taxon>
        <taxon>Fabaceae</taxon>
        <taxon>Cercidoideae</taxon>
        <taxon>Cercideae</taxon>
        <taxon>Bauhiniinae</taxon>
        <taxon>Bauhinia</taxon>
    </lineage>
</organism>
<evidence type="ECO:0000313" key="2">
    <source>
        <dbReference type="Proteomes" id="UP000828941"/>
    </source>
</evidence>
<keyword evidence="2" id="KW-1185">Reference proteome</keyword>
<proteinExistence type="predicted"/>
<protein>
    <submittedName>
        <fullName evidence="1">Uncharacterized protein</fullName>
    </submittedName>
</protein>
<reference evidence="1 2" key="1">
    <citation type="journal article" date="2022" name="DNA Res.">
        <title>Chromosomal-level genome assembly of the orchid tree Bauhinia variegata (Leguminosae; Cercidoideae) supports the allotetraploid origin hypothesis of Bauhinia.</title>
        <authorList>
            <person name="Zhong Y."/>
            <person name="Chen Y."/>
            <person name="Zheng D."/>
            <person name="Pang J."/>
            <person name="Liu Y."/>
            <person name="Luo S."/>
            <person name="Meng S."/>
            <person name="Qian L."/>
            <person name="Wei D."/>
            <person name="Dai S."/>
            <person name="Zhou R."/>
        </authorList>
    </citation>
    <scope>NUCLEOTIDE SEQUENCE [LARGE SCALE GENOMIC DNA]</scope>
    <source>
        <strain evidence="1">BV-YZ2020</strain>
    </source>
</reference>
<name>A0ACB9PXX8_BAUVA</name>
<dbReference type="Proteomes" id="UP000828941">
    <property type="component" value="Chromosome 2"/>
</dbReference>